<dbReference type="KEGG" id="mee:DA075_18645"/>
<dbReference type="Pfam" id="PF07693">
    <property type="entry name" value="KAP_NTPase"/>
    <property type="match status" value="1"/>
</dbReference>
<dbReference type="InterPro" id="IPR011646">
    <property type="entry name" value="KAP_P-loop"/>
</dbReference>
<name>A0A2R4WMA3_9HYPH</name>
<dbReference type="AlphaFoldDB" id="A0A2R4WMA3"/>
<dbReference type="Gene3D" id="3.40.50.300">
    <property type="entry name" value="P-loop containing nucleotide triphosphate hydrolases"/>
    <property type="match status" value="1"/>
</dbReference>
<evidence type="ECO:0000313" key="3">
    <source>
        <dbReference type="EMBL" id="AWB22673.1"/>
    </source>
</evidence>
<feature type="domain" description="KAP NTPase" evidence="2">
    <location>
        <begin position="16"/>
        <end position="385"/>
    </location>
</feature>
<sequence length="621" mass="67732">MWSDKETARDFLNFHAVAATAAEMIVQAEGQALSLGVSGGWGAGKSSMVKLLRAELDGREGRDFAFVEFNAWLYQGYDDARSALMEVIGTKLLEYAEEHEKPTTHILEFLGRVRWARAAGLAAGVAGSVAVGMPLPGVLGGLWDAFRGLTDGDVTKEDVDAAKAAGKEAADTGKGLVGDKKERPSPPKQIQELRDHFEATLEELGVTLVVLIDDLDRCLPATAIATLEAVRLFLFLEGTAFVIAADDRMIRNAVRAHFNFDVALDDDLITSYFDKLIQVPIRVPPLGTQDVRAYLMLLFIENSGLEAERRDELRTAICARLGQTWQGKRVDAAFVKTLIQDCPDALAARFDLADRLAPTMATAERISGNPRLIKRFLNTLSIRMSIARRQGVTVDEQVLAKMLLFERCGQKDAYASILKAVAAHDEGKPAFLAPWEEAARKGEQPPGLRPEFNGDFAKGWLALDPPLADLDLRAVVYVSRDHLPVITPNDEMSSEAAALLAGVLAIRSGISEQLVTQLRGLPHRETAQIMERVLGKARQVQEWGTPPILHAALTIAAVDPDHGSTFARFLRDVPPAQLTAPIVPILSDKPWAATVLSHWAEQDDTPAPVKRAISAGSRRGR</sequence>
<evidence type="ECO:0000259" key="2">
    <source>
        <dbReference type="Pfam" id="PF07693"/>
    </source>
</evidence>
<gene>
    <name evidence="3" type="ORF">DA075_18645</name>
</gene>
<dbReference type="RefSeq" id="WP_099954478.1">
    <property type="nucleotide sequence ID" value="NZ_CP028843.1"/>
</dbReference>
<accession>A0A2R4WMA3</accession>
<dbReference type="PANTHER" id="PTHR22674">
    <property type="entry name" value="NTPASE, KAP FAMILY P-LOOP DOMAIN-CONTAINING 1"/>
    <property type="match status" value="1"/>
</dbReference>
<dbReference type="SUPFAM" id="SSF52540">
    <property type="entry name" value="P-loop containing nucleoside triphosphate hydrolases"/>
    <property type="match status" value="1"/>
</dbReference>
<reference evidence="3 4" key="1">
    <citation type="submission" date="2018-04" db="EMBL/GenBank/DDBJ databases">
        <title>Methylobacterium sp. PR1016A genome.</title>
        <authorList>
            <person name="Park W."/>
        </authorList>
    </citation>
    <scope>NUCLEOTIDE SEQUENCE [LARGE SCALE GENOMIC DNA]</scope>
    <source>
        <strain evidence="3 4">PR1016A</strain>
    </source>
</reference>
<evidence type="ECO:0000256" key="1">
    <source>
        <dbReference type="SAM" id="MobiDB-lite"/>
    </source>
</evidence>
<dbReference type="InterPro" id="IPR027417">
    <property type="entry name" value="P-loop_NTPase"/>
</dbReference>
<evidence type="ECO:0000313" key="4">
    <source>
        <dbReference type="Proteomes" id="UP000244755"/>
    </source>
</evidence>
<dbReference type="PANTHER" id="PTHR22674:SF6">
    <property type="entry name" value="NTPASE KAP FAMILY P-LOOP DOMAIN-CONTAINING PROTEIN 1"/>
    <property type="match status" value="1"/>
</dbReference>
<dbReference type="OrthoDB" id="88903at2"/>
<protein>
    <submittedName>
        <fullName evidence="3">ATPase</fullName>
    </submittedName>
</protein>
<proteinExistence type="predicted"/>
<dbReference type="InterPro" id="IPR052754">
    <property type="entry name" value="NTPase_KAP_P-loop"/>
</dbReference>
<feature type="region of interest" description="Disordered" evidence="1">
    <location>
        <begin position="164"/>
        <end position="188"/>
    </location>
</feature>
<dbReference type="Proteomes" id="UP000244755">
    <property type="component" value="Chromosome 1"/>
</dbReference>
<dbReference type="EMBL" id="CP028843">
    <property type="protein sequence ID" value="AWB22673.1"/>
    <property type="molecule type" value="Genomic_DNA"/>
</dbReference>
<keyword evidence="4" id="KW-1185">Reference proteome</keyword>
<organism evidence="3 4">
    <name type="scientific">Methylobacterium currus</name>
    <dbReference type="NCBI Taxonomy" id="2051553"/>
    <lineage>
        <taxon>Bacteria</taxon>
        <taxon>Pseudomonadati</taxon>
        <taxon>Pseudomonadota</taxon>
        <taxon>Alphaproteobacteria</taxon>
        <taxon>Hyphomicrobiales</taxon>
        <taxon>Methylobacteriaceae</taxon>
        <taxon>Methylobacterium</taxon>
    </lineage>
</organism>